<evidence type="ECO:0000313" key="6">
    <source>
        <dbReference type="EMBL" id="CEJ80680.1"/>
    </source>
</evidence>
<feature type="compositionally biased region" description="Low complexity" evidence="4">
    <location>
        <begin position="524"/>
        <end position="534"/>
    </location>
</feature>
<dbReference type="InterPro" id="IPR012943">
    <property type="entry name" value="Cnn_1N"/>
</dbReference>
<feature type="region of interest" description="Disordered" evidence="4">
    <location>
        <begin position="680"/>
        <end position="892"/>
    </location>
</feature>
<feature type="compositionally biased region" description="Basic and acidic residues" evidence="4">
    <location>
        <begin position="67"/>
        <end position="76"/>
    </location>
</feature>
<gene>
    <name evidence="6" type="ORF">VHEMI00851</name>
</gene>
<feature type="compositionally biased region" description="Polar residues" evidence="4">
    <location>
        <begin position="377"/>
        <end position="396"/>
    </location>
</feature>
<dbReference type="GO" id="GO:0005737">
    <property type="term" value="C:cytoplasm"/>
    <property type="evidence" value="ECO:0007669"/>
    <property type="project" value="UniProtKB-SubCell"/>
</dbReference>
<dbReference type="EMBL" id="CDHN01000001">
    <property type="protein sequence ID" value="CEJ80680.1"/>
    <property type="molecule type" value="Genomic_DNA"/>
</dbReference>
<evidence type="ECO:0000313" key="7">
    <source>
        <dbReference type="Proteomes" id="UP000039046"/>
    </source>
</evidence>
<keyword evidence="2" id="KW-0963">Cytoplasm</keyword>
<feature type="compositionally biased region" description="Basic and acidic residues" evidence="4">
    <location>
        <begin position="844"/>
        <end position="858"/>
    </location>
</feature>
<feature type="compositionally biased region" description="Polar residues" evidence="4">
    <location>
        <begin position="546"/>
        <end position="555"/>
    </location>
</feature>
<keyword evidence="7" id="KW-1185">Reference proteome</keyword>
<dbReference type="Proteomes" id="UP000039046">
    <property type="component" value="Unassembled WGS sequence"/>
</dbReference>
<dbReference type="HOGENOM" id="CLU_014922_0_0_1"/>
<comment type="subcellular location">
    <subcellularLocation>
        <location evidence="1">Cytoplasm</location>
    </subcellularLocation>
</comment>
<evidence type="ECO:0000256" key="1">
    <source>
        <dbReference type="ARBA" id="ARBA00004496"/>
    </source>
</evidence>
<feature type="region of interest" description="Disordered" evidence="4">
    <location>
        <begin position="254"/>
        <end position="286"/>
    </location>
</feature>
<feature type="compositionally biased region" description="Low complexity" evidence="4">
    <location>
        <begin position="414"/>
        <end position="423"/>
    </location>
</feature>
<reference evidence="6 7" key="1">
    <citation type="journal article" date="2015" name="Genome Announc.">
        <title>Draft Genome Sequence and Gene Annotation of the Entomopathogenic Fungus Verticillium hemipterigenum.</title>
        <authorList>
            <person name="Horn F."/>
            <person name="Habel A."/>
            <person name="Scharf D.H."/>
            <person name="Dworschak J."/>
            <person name="Brakhage A.A."/>
            <person name="Guthke R."/>
            <person name="Hertweck C."/>
            <person name="Linde J."/>
        </authorList>
    </citation>
    <scope>NUCLEOTIDE SEQUENCE [LARGE SCALE GENOMIC DNA]</scope>
</reference>
<evidence type="ECO:0000259" key="5">
    <source>
        <dbReference type="Pfam" id="PF07989"/>
    </source>
</evidence>
<organism evidence="6 7">
    <name type="scientific">[Torrubiella] hemipterigena</name>
    <dbReference type="NCBI Taxonomy" id="1531966"/>
    <lineage>
        <taxon>Eukaryota</taxon>
        <taxon>Fungi</taxon>
        <taxon>Dikarya</taxon>
        <taxon>Ascomycota</taxon>
        <taxon>Pezizomycotina</taxon>
        <taxon>Sordariomycetes</taxon>
        <taxon>Hypocreomycetidae</taxon>
        <taxon>Hypocreales</taxon>
        <taxon>Clavicipitaceae</taxon>
        <taxon>Clavicipitaceae incertae sedis</taxon>
        <taxon>'Torrubiella' clade</taxon>
    </lineage>
</organism>
<sequence length="892" mass="97617">MEGLQSQRPRQSYQRSQSRGSLNTVSSNTRSVSSSASYIPPSPGRSHTAQPSHRQYNIVSNGSPRQLSRETSAELKKQAVVSSLLNEKLQRERRAESEKLGSSVSSRTNFDLSASMHLDRTDTRSPFKQSDLDLPRPQSSAGVDMVKKRGMAVKEMEQVVSGLHKQNFDLKLELYHRRERQTKMEERMELMEQEFKEAKEAQEMNTQLREQLEQRDKAIEEAVAMIVNLEARVDQLINERNMVKQIETDGIYGGNAPYQSNNNEHSSLEDKSTHNGATLNRMPSFLSDRTATTENLRNVYLGVRGSVLSLRRISGGPSEADPAYLAALGSPALSVLSESSFMSIYGQKGGDTTVIPEFDEPLSLDGFAESPRKSHRANSLTSGVSSPTKTNANVYETSHYDQRPAPPAHGRSRSTVVVTQSSTPAYTTASPRQERSWTPEGDAPQQGASLHPAEVHKVYAHRSKRDERRAALSKVITDHPGGVRLSDQGLPPTPDTIESSTLRRLRGSNEALPQTHDASRERSSASSSRPGSNRITGPEPRRRQPTAESSHTNQSFRRSIVEANTHGAQYEPFAGASVRRPRSAAETTSTTHKRRQSWESDASDADSFQSSLDIWMRESTQPTVIGRGSPDLFGFPTNAANGSWATQTLLSPENKYLTAAFGSMPGGDQMHDLLSLREALFSPNLPPPPPHRRSSLHAPTGDLPTEGKTDSVDETSTPRPSRRMSETAVHHDESRTPVQNRGAQGPGSEKRANHPPISWQPGPRAGIKSLFRRSVGSTPGTSDSATGSSEPIYMDQPKKGVPVDASTIVSSEASNARATPPPILLQSRHGRRNSISTGVASPRHVVENGKGLDSDRGMPQRPQSVAHTGVTASSSGARRKWLTGFGKQSKVN</sequence>
<proteinExistence type="predicted"/>
<feature type="compositionally biased region" description="Polar residues" evidence="4">
    <location>
        <begin position="807"/>
        <end position="817"/>
    </location>
</feature>
<feature type="coiled-coil region" evidence="3">
    <location>
        <begin position="181"/>
        <end position="246"/>
    </location>
</feature>
<feature type="compositionally biased region" description="Polar residues" evidence="4">
    <location>
        <begin position="861"/>
        <end position="876"/>
    </location>
</feature>
<feature type="region of interest" description="Disordered" evidence="4">
    <location>
        <begin position="122"/>
        <end position="142"/>
    </location>
</feature>
<dbReference type="STRING" id="1531966.A0A0A1T3P4"/>
<dbReference type="AlphaFoldDB" id="A0A0A1T3P4"/>
<feature type="domain" description="Centrosomin N-terminal motif 1" evidence="5">
    <location>
        <begin position="153"/>
        <end position="223"/>
    </location>
</feature>
<feature type="compositionally biased region" description="Polar residues" evidence="4">
    <location>
        <begin position="775"/>
        <end position="789"/>
    </location>
</feature>
<evidence type="ECO:0000256" key="4">
    <source>
        <dbReference type="SAM" id="MobiDB-lite"/>
    </source>
</evidence>
<dbReference type="OrthoDB" id="10251744at2759"/>
<keyword evidence="3" id="KW-0175">Coiled coil</keyword>
<feature type="compositionally biased region" description="Low complexity" evidence="4">
    <location>
        <begin position="1"/>
        <end position="39"/>
    </location>
</feature>
<feature type="region of interest" description="Disordered" evidence="4">
    <location>
        <begin position="1"/>
        <end position="76"/>
    </location>
</feature>
<feature type="compositionally biased region" description="Polar residues" evidence="4">
    <location>
        <begin position="45"/>
        <end position="66"/>
    </location>
</feature>
<evidence type="ECO:0000256" key="3">
    <source>
        <dbReference type="SAM" id="Coils"/>
    </source>
</evidence>
<name>A0A0A1T3P4_9HYPO</name>
<accession>A0A0A1T3P4</accession>
<feature type="region of interest" description="Disordered" evidence="4">
    <location>
        <begin position="474"/>
        <end position="555"/>
    </location>
</feature>
<feature type="region of interest" description="Disordered" evidence="4">
    <location>
        <begin position="570"/>
        <end position="605"/>
    </location>
</feature>
<feature type="compositionally biased region" description="Basic and acidic residues" evidence="4">
    <location>
        <begin position="723"/>
        <end position="735"/>
    </location>
</feature>
<evidence type="ECO:0000256" key="2">
    <source>
        <dbReference type="ARBA" id="ARBA00022490"/>
    </source>
</evidence>
<feature type="compositionally biased region" description="Basic and acidic residues" evidence="4">
    <location>
        <begin position="122"/>
        <end position="134"/>
    </location>
</feature>
<dbReference type="Pfam" id="PF07989">
    <property type="entry name" value="Cnn_1N"/>
    <property type="match status" value="1"/>
</dbReference>
<dbReference type="GO" id="GO:0005815">
    <property type="term" value="C:microtubule organizing center"/>
    <property type="evidence" value="ECO:0007669"/>
    <property type="project" value="InterPro"/>
</dbReference>
<feature type="region of interest" description="Disordered" evidence="4">
    <location>
        <begin position="365"/>
        <end position="452"/>
    </location>
</feature>
<protein>
    <recommendedName>
        <fullName evidence="5">Centrosomin N-terminal motif 1 domain-containing protein</fullName>
    </recommendedName>
</protein>